<protein>
    <submittedName>
        <fullName evidence="1">Uncharacterized protein</fullName>
    </submittedName>
</protein>
<dbReference type="Proteomes" id="UP000555103">
    <property type="component" value="Unassembled WGS sequence"/>
</dbReference>
<comment type="caution">
    <text evidence="1">The sequence shown here is derived from an EMBL/GenBank/DDBJ whole genome shotgun (WGS) entry which is preliminary data.</text>
</comment>
<sequence>MYYYHLFIQPEGVIDTFTDTYGKIILPSGDTLSLVLHVKTKQTILDIPNKYSYNTDSTNNKRKLLETWRWYSKG</sequence>
<proteinExistence type="predicted"/>
<name>A0A840CUM1_9BACT</name>
<dbReference type="EMBL" id="JACIEP010000018">
    <property type="protein sequence ID" value="MBB4037888.1"/>
    <property type="molecule type" value="Genomic_DNA"/>
</dbReference>
<evidence type="ECO:0000313" key="1">
    <source>
        <dbReference type="EMBL" id="MBB4037888.1"/>
    </source>
</evidence>
<evidence type="ECO:0000313" key="2">
    <source>
        <dbReference type="Proteomes" id="UP000555103"/>
    </source>
</evidence>
<organism evidence="1 2">
    <name type="scientific">Dysgonomonas hofstadii</name>
    <dbReference type="NCBI Taxonomy" id="637886"/>
    <lineage>
        <taxon>Bacteria</taxon>
        <taxon>Pseudomonadati</taxon>
        <taxon>Bacteroidota</taxon>
        <taxon>Bacteroidia</taxon>
        <taxon>Bacteroidales</taxon>
        <taxon>Dysgonomonadaceae</taxon>
        <taxon>Dysgonomonas</taxon>
    </lineage>
</organism>
<reference evidence="1 2" key="1">
    <citation type="submission" date="2020-08" db="EMBL/GenBank/DDBJ databases">
        <title>Genomic Encyclopedia of Type Strains, Phase IV (KMG-IV): sequencing the most valuable type-strain genomes for metagenomic binning, comparative biology and taxonomic classification.</title>
        <authorList>
            <person name="Goeker M."/>
        </authorList>
    </citation>
    <scope>NUCLEOTIDE SEQUENCE [LARGE SCALE GENOMIC DNA]</scope>
    <source>
        <strain evidence="1 2">DSM 104969</strain>
    </source>
</reference>
<dbReference type="RefSeq" id="WP_183308728.1">
    <property type="nucleotide sequence ID" value="NZ_JACIEP010000018.1"/>
</dbReference>
<keyword evidence="2" id="KW-1185">Reference proteome</keyword>
<dbReference type="AlphaFoldDB" id="A0A840CUM1"/>
<gene>
    <name evidence="1" type="ORF">GGR21_003809</name>
</gene>
<accession>A0A840CUM1</accession>